<evidence type="ECO:0000313" key="1">
    <source>
        <dbReference type="EMBL" id="BCI56324.1"/>
    </source>
</evidence>
<dbReference type="SUPFAM" id="SSF48295">
    <property type="entry name" value="TrpR-like"/>
    <property type="match status" value="1"/>
</dbReference>
<protein>
    <recommendedName>
        <fullName evidence="2">Transposase</fullName>
    </recommendedName>
</protein>
<dbReference type="EMBL" id="LC557113">
    <property type="protein sequence ID" value="BCI56324.1"/>
    <property type="molecule type" value="Genomic_DNA"/>
</dbReference>
<dbReference type="GO" id="GO:0043565">
    <property type="term" value="F:sequence-specific DNA binding"/>
    <property type="evidence" value="ECO:0007669"/>
    <property type="project" value="InterPro"/>
</dbReference>
<reference evidence="1" key="1">
    <citation type="submission" date="2020-06" db="EMBL/GenBank/DDBJ databases">
        <title>Comparative genome analysis of Ralstonia solanacearum.</title>
        <authorList>
            <person name="Iiyama K."/>
            <person name="Kodama S."/>
            <person name="Furuya N."/>
        </authorList>
    </citation>
    <scope>NUCLEOTIDE SEQUENCE</scope>
    <source>
        <strain evidence="1">MAFF 211480</strain>
    </source>
</reference>
<organism evidence="1">
    <name type="scientific">Ralstonia solanacearum</name>
    <name type="common">Pseudomonas solanacearum</name>
    <dbReference type="NCBI Taxonomy" id="305"/>
    <lineage>
        <taxon>Bacteria</taxon>
        <taxon>Pseudomonadati</taxon>
        <taxon>Pseudomonadota</taxon>
        <taxon>Betaproteobacteria</taxon>
        <taxon>Burkholderiales</taxon>
        <taxon>Burkholderiaceae</taxon>
        <taxon>Ralstonia</taxon>
        <taxon>Ralstonia solanacearum species complex</taxon>
    </lineage>
</organism>
<dbReference type="InterPro" id="IPR010921">
    <property type="entry name" value="Trp_repressor/repl_initiator"/>
</dbReference>
<dbReference type="AlphaFoldDB" id="A0A8D5EMP6"/>
<proteinExistence type="predicted"/>
<evidence type="ECO:0008006" key="2">
    <source>
        <dbReference type="Google" id="ProtNLM"/>
    </source>
</evidence>
<accession>A0A8D5EMP6</accession>
<name>A0A8D5EMP6_RALSL</name>
<sequence>MSIKVLGGHVNTIEESAPTQCRRRLNDKAKAAQDCMQQGVSIAVVAMRYRLHANLLRRWVAEQEGQGTVAGVQEGMTAAQAEFIPL</sequence>